<evidence type="ECO:0000256" key="7">
    <source>
        <dbReference type="ARBA" id="ARBA00022490"/>
    </source>
</evidence>
<evidence type="ECO:0000256" key="4">
    <source>
        <dbReference type="ARBA" id="ARBA00004647"/>
    </source>
</evidence>
<dbReference type="GO" id="GO:0007094">
    <property type="term" value="P:mitotic spindle assembly checkpoint signaling"/>
    <property type="evidence" value="ECO:0007669"/>
    <property type="project" value="InterPro"/>
</dbReference>
<dbReference type="OrthoDB" id="331602at2759"/>
<evidence type="ECO:0000256" key="9">
    <source>
        <dbReference type="ARBA" id="ARBA00022553"/>
    </source>
</evidence>
<protein>
    <recommendedName>
        <fullName evidence="21">Mitotic spindle assembly checkpoint protein MAD1</fullName>
    </recommendedName>
    <alternativeName>
        <fullName evidence="22">Mitotic arrest deficient 1-like protein 1</fullName>
    </alternativeName>
</protein>
<evidence type="ECO:0000256" key="11">
    <source>
        <dbReference type="ARBA" id="ARBA00022776"/>
    </source>
</evidence>
<dbReference type="InterPro" id="IPR008672">
    <property type="entry name" value="Mad1"/>
</dbReference>
<keyword evidence="19" id="KW-0137">Centromere</keyword>
<keyword evidence="16" id="KW-0206">Cytoskeleton</keyword>
<evidence type="ECO:0000256" key="22">
    <source>
        <dbReference type="ARBA" id="ARBA00075803"/>
    </source>
</evidence>
<dbReference type="CTD" id="8379"/>
<evidence type="ECO:0000256" key="23">
    <source>
        <dbReference type="SAM" id="Coils"/>
    </source>
</evidence>
<keyword evidence="8" id="KW-1017">Isopeptide bond</keyword>
<evidence type="ECO:0000256" key="13">
    <source>
        <dbReference type="ARBA" id="ARBA00022843"/>
    </source>
</evidence>
<keyword evidence="10" id="KW-0132">Cell division</keyword>
<evidence type="ECO:0000256" key="1">
    <source>
        <dbReference type="ARBA" id="ARBA00004259"/>
    </source>
</evidence>
<keyword evidence="14" id="KW-0007">Acetylation</keyword>
<keyword evidence="24" id="KW-1185">Reference proteome</keyword>
<evidence type="ECO:0000256" key="18">
    <source>
        <dbReference type="ARBA" id="ARBA00023306"/>
    </source>
</evidence>
<accession>A0A8B7XYW8</accession>
<sequence length="719" mass="83353">MDSPEDNTTVFRMMGEFKNYIAKDIERHKKDQQNREREGQLLSAQSRIAKLEAEMDSLKANHKRSRMEFEKDVERERNNREEEFTKVEELKKQLEFAVKQEQRCRKELEETRQAKTDMKANYEATIQDLRQQKLKLETTLQDHQMSSRMHISRLSNELTKKTSDIKLLQTDVEEAKTRLQHQMRRGIEASSNRRAMEEYRMELVSAQQKIKDLEQKVRDQEDATAIAKAVQNDATRLVDLERDNKQLQDEVAYYREVNENNALLKEKASGLKSKLERTEHRLKELAQLQVENEELRIKLARWESMDSDAGNRPSSPSQLSAKIASLQQGQVALLEKQGIFLSNSHSFEQAYSATKEKLASTTQELLKLQEDKKQQEDLVKRLQRRLLLLTKERDGMRQILNSYDSEVTSMGYEPQCNDRLRQAEANLQTCHRQIEILEHDIKAATEEAGKCRLENKQLESQVAQLQSELAVAKTVPPAPTQSLSMVTDETTAHQADDVQALKSRIKELEEENVKLAEKNESLDMLLERRALKGDYDPMKTKVISFSQNPAALVRQERSAEMKRLKEEAELLRKRVQVLEQGGAGEDVTQVVMEKMTESTAQEVEDLKKQLSESELRNQRLKEVFQKKIQEFREACYRLTGYQVNISNDNQYRLMSMYAERETDVLLFQATATGEMQLLENDFSSTLSDFIDSFLHQQDSIPAFLSSVTLDLYSHQTMVG</sequence>
<dbReference type="Gene3D" id="6.10.250.90">
    <property type="match status" value="1"/>
</dbReference>
<dbReference type="Gene3D" id="3.30.457.60">
    <property type="match status" value="1"/>
</dbReference>
<evidence type="ECO:0000256" key="17">
    <source>
        <dbReference type="ARBA" id="ARBA00023242"/>
    </source>
</evidence>
<dbReference type="Proteomes" id="UP000694845">
    <property type="component" value="Unplaced"/>
</dbReference>
<reference evidence="25" key="1">
    <citation type="submission" date="2025-08" db="UniProtKB">
        <authorList>
            <consortium name="RefSeq"/>
        </authorList>
    </citation>
    <scope>IDENTIFICATION</scope>
</reference>
<dbReference type="GO" id="GO:0000922">
    <property type="term" value="C:spindle pole"/>
    <property type="evidence" value="ECO:0007669"/>
    <property type="project" value="UniProtKB-SubCell"/>
</dbReference>
<dbReference type="GO" id="GO:0005635">
    <property type="term" value="C:nuclear envelope"/>
    <property type="evidence" value="ECO:0007669"/>
    <property type="project" value="UniProtKB-SubCell"/>
</dbReference>
<keyword evidence="17" id="KW-0539">Nucleus</keyword>
<dbReference type="OMA" id="YKLDFMP"/>
<evidence type="ECO:0000256" key="2">
    <source>
        <dbReference type="ARBA" id="ARBA00004300"/>
    </source>
</evidence>
<keyword evidence="11" id="KW-0498">Mitosis</keyword>
<comment type="similarity">
    <text evidence="5">Belongs to the MAD1 family.</text>
</comment>
<dbReference type="Gene3D" id="1.20.5.170">
    <property type="match status" value="1"/>
</dbReference>
<proteinExistence type="inferred from homology"/>
<dbReference type="GO" id="GO:0051301">
    <property type="term" value="P:cell division"/>
    <property type="evidence" value="ECO:0007669"/>
    <property type="project" value="UniProtKB-KW"/>
</dbReference>
<keyword evidence="7" id="KW-0963">Cytoplasm</keyword>
<feature type="coiled-coil region" evidence="23">
    <location>
        <begin position="351"/>
        <end position="392"/>
    </location>
</feature>
<evidence type="ECO:0000256" key="10">
    <source>
        <dbReference type="ARBA" id="ARBA00022618"/>
    </source>
</evidence>
<evidence type="ECO:0000256" key="19">
    <source>
        <dbReference type="ARBA" id="ARBA00023328"/>
    </source>
</evidence>
<name>A0A8B7XYW8_ACAPL</name>
<keyword evidence="15 23" id="KW-0175">Coiled coil</keyword>
<evidence type="ECO:0000313" key="24">
    <source>
        <dbReference type="Proteomes" id="UP000694845"/>
    </source>
</evidence>
<evidence type="ECO:0000313" key="25">
    <source>
        <dbReference type="RefSeq" id="XP_022084966.1"/>
    </source>
</evidence>
<dbReference type="FunFam" id="3.30.457.60:FF:000002">
    <property type="entry name" value="Mitotic spindle assembly checkpoint protein MAD1"/>
    <property type="match status" value="1"/>
</dbReference>
<dbReference type="GO" id="GO:0051315">
    <property type="term" value="P:attachment of mitotic spindle microtubules to kinetochore"/>
    <property type="evidence" value="ECO:0007669"/>
    <property type="project" value="TreeGrafter"/>
</dbReference>
<evidence type="ECO:0000256" key="8">
    <source>
        <dbReference type="ARBA" id="ARBA00022499"/>
    </source>
</evidence>
<feature type="coiled-coil region" evidence="23">
    <location>
        <begin position="34"/>
        <end position="305"/>
    </location>
</feature>
<evidence type="ECO:0000256" key="5">
    <source>
        <dbReference type="ARBA" id="ARBA00008029"/>
    </source>
</evidence>
<evidence type="ECO:0000256" key="12">
    <source>
        <dbReference type="ARBA" id="ARBA00022838"/>
    </source>
</evidence>
<dbReference type="GO" id="GO:0000776">
    <property type="term" value="C:kinetochore"/>
    <property type="evidence" value="ECO:0007669"/>
    <property type="project" value="UniProtKB-KW"/>
</dbReference>
<gene>
    <name evidence="25" type="primary">LOC110976189</name>
</gene>
<feature type="coiled-coil region" evidence="23">
    <location>
        <begin position="554"/>
        <end position="623"/>
    </location>
</feature>
<keyword evidence="13" id="KW-0832">Ubl conjugation</keyword>
<dbReference type="FunFam" id="1.20.5.170:FF:000051">
    <property type="entry name" value="mitotic spindle assembly checkpoint protein MAD1"/>
    <property type="match status" value="1"/>
</dbReference>
<evidence type="ECO:0000256" key="20">
    <source>
        <dbReference type="ARBA" id="ARBA00053509"/>
    </source>
</evidence>
<keyword evidence="6" id="KW-0158">Chromosome</keyword>
<evidence type="ECO:0000256" key="15">
    <source>
        <dbReference type="ARBA" id="ARBA00023054"/>
    </source>
</evidence>
<evidence type="ECO:0000256" key="3">
    <source>
        <dbReference type="ARBA" id="ARBA00004629"/>
    </source>
</evidence>
<comment type="subcellular location">
    <subcellularLocation>
        <location evidence="3">Chromosome</location>
        <location evidence="3">Centromere</location>
        <location evidence="3">Kinetochore</location>
    </subcellularLocation>
    <subcellularLocation>
        <location evidence="2">Cytoplasm</location>
        <location evidence="2">Cytoskeleton</location>
        <location evidence="2">Microtubule organizing center</location>
        <location evidence="2">Centrosome</location>
    </subcellularLocation>
    <subcellularLocation>
        <location evidence="4">Cytoplasm</location>
        <location evidence="4">Cytoskeleton</location>
        <location evidence="4">Spindle pole</location>
    </subcellularLocation>
    <subcellularLocation>
        <location evidence="1">Nucleus envelope</location>
    </subcellularLocation>
</comment>
<feature type="coiled-coil region" evidence="23">
    <location>
        <begin position="420"/>
        <end position="528"/>
    </location>
</feature>
<dbReference type="GO" id="GO:1990728">
    <property type="term" value="C:mitotic spindle assembly checkpoint MAD1-MAD2 complex"/>
    <property type="evidence" value="ECO:0007669"/>
    <property type="project" value="UniProtKB-ARBA"/>
</dbReference>
<dbReference type="GO" id="GO:1990706">
    <property type="term" value="C:MAD1 complex"/>
    <property type="evidence" value="ECO:0007669"/>
    <property type="project" value="UniProtKB-ARBA"/>
</dbReference>
<dbReference type="GO" id="GO:0005813">
    <property type="term" value="C:centrosome"/>
    <property type="evidence" value="ECO:0007669"/>
    <property type="project" value="UniProtKB-SubCell"/>
</dbReference>
<dbReference type="PANTHER" id="PTHR23168">
    <property type="entry name" value="MITOTIC SPINDLE ASSEMBLY CHECKPOINT PROTEIN MAD1 MITOTIC ARREST DEFICIENT-LIKE PROTEIN 1"/>
    <property type="match status" value="1"/>
</dbReference>
<keyword evidence="9" id="KW-0597">Phosphoprotein</keyword>
<keyword evidence="18" id="KW-0131">Cell cycle</keyword>
<evidence type="ECO:0000256" key="14">
    <source>
        <dbReference type="ARBA" id="ARBA00022990"/>
    </source>
</evidence>
<evidence type="ECO:0000256" key="21">
    <source>
        <dbReference type="ARBA" id="ARBA00073985"/>
    </source>
</evidence>
<keyword evidence="12" id="KW-0995">Kinetochore</keyword>
<dbReference type="KEGG" id="aplc:110976189"/>
<comment type="function">
    <text evidence="20">Component of the spindle-assembly checkpoint that prevents the onset of anaphase until all chromosomes are properly aligned at the metaphase plate. Forms a heterotetrameric complex with the closed conformation form of MAD2L1 (C-MAD2) at unattached kinetochores during prometaphase, recruits an open conformation of MAD2L1 (O-MAD2) and promotes the conversion of O-MAD2 to C-MAD2, which ensures mitotic checkpoint signaling.</text>
</comment>
<organism evidence="24 25">
    <name type="scientific">Acanthaster planci</name>
    <name type="common">Crown-of-thorns starfish</name>
    <dbReference type="NCBI Taxonomy" id="133434"/>
    <lineage>
        <taxon>Eukaryota</taxon>
        <taxon>Metazoa</taxon>
        <taxon>Echinodermata</taxon>
        <taxon>Eleutherozoa</taxon>
        <taxon>Asterozoa</taxon>
        <taxon>Asteroidea</taxon>
        <taxon>Valvatacea</taxon>
        <taxon>Valvatida</taxon>
        <taxon>Acanthasteridae</taxon>
        <taxon>Acanthaster</taxon>
    </lineage>
</organism>
<dbReference type="RefSeq" id="XP_022084966.1">
    <property type="nucleotide sequence ID" value="XM_022229274.1"/>
</dbReference>
<dbReference type="PANTHER" id="PTHR23168:SF0">
    <property type="entry name" value="MITOTIC SPINDLE ASSEMBLY CHECKPOINT PROTEIN MAD1"/>
    <property type="match status" value="1"/>
</dbReference>
<dbReference type="GO" id="GO:0072686">
    <property type="term" value="C:mitotic spindle"/>
    <property type="evidence" value="ECO:0007669"/>
    <property type="project" value="TreeGrafter"/>
</dbReference>
<evidence type="ECO:0000256" key="16">
    <source>
        <dbReference type="ARBA" id="ARBA00023212"/>
    </source>
</evidence>
<dbReference type="AlphaFoldDB" id="A0A8B7XYW8"/>
<dbReference type="Pfam" id="PF05557">
    <property type="entry name" value="MAD"/>
    <property type="match status" value="1"/>
</dbReference>
<evidence type="ECO:0000256" key="6">
    <source>
        <dbReference type="ARBA" id="ARBA00022454"/>
    </source>
</evidence>
<dbReference type="GeneID" id="110976189"/>
<dbReference type="SUPFAM" id="SSF75704">
    <property type="entry name" value="Mitotic arrest deficient-like 1, Mad1"/>
    <property type="match status" value="1"/>
</dbReference>